<dbReference type="Gene3D" id="2.170.16.10">
    <property type="entry name" value="Hedgehog/Intein (Hint) domain"/>
    <property type="match status" value="1"/>
</dbReference>
<dbReference type="InterPro" id="IPR003587">
    <property type="entry name" value="Hint_dom_N"/>
</dbReference>
<evidence type="ECO:0000313" key="2">
    <source>
        <dbReference type="EMBL" id="GAI21221.1"/>
    </source>
</evidence>
<name>X1MT72_9ZZZZ</name>
<reference evidence="2" key="1">
    <citation type="journal article" date="2014" name="Front. Microbiol.">
        <title>High frequency of phylogenetically diverse reductive dehalogenase-homologous genes in deep subseafloor sedimentary metagenomes.</title>
        <authorList>
            <person name="Kawai M."/>
            <person name="Futagami T."/>
            <person name="Toyoda A."/>
            <person name="Takaki Y."/>
            <person name="Nishi S."/>
            <person name="Hori S."/>
            <person name="Arai W."/>
            <person name="Tsubouchi T."/>
            <person name="Morono Y."/>
            <person name="Uchiyama I."/>
            <person name="Ito T."/>
            <person name="Fujiyama A."/>
            <person name="Inagaki F."/>
            <person name="Takami H."/>
        </authorList>
    </citation>
    <scope>NUCLEOTIDE SEQUENCE</scope>
    <source>
        <strain evidence="2">Expedition CK06-06</strain>
    </source>
</reference>
<dbReference type="SUPFAM" id="SSF51294">
    <property type="entry name" value="Hedgehog/intein (Hint) domain"/>
    <property type="match status" value="1"/>
</dbReference>
<dbReference type="AlphaFoldDB" id="X1MT72"/>
<evidence type="ECO:0000259" key="1">
    <source>
        <dbReference type="SMART" id="SM00306"/>
    </source>
</evidence>
<feature type="domain" description="Hint" evidence="1">
    <location>
        <begin position="105"/>
        <end position="214"/>
    </location>
</feature>
<organism evidence="2">
    <name type="scientific">marine sediment metagenome</name>
    <dbReference type="NCBI Taxonomy" id="412755"/>
    <lineage>
        <taxon>unclassified sequences</taxon>
        <taxon>metagenomes</taxon>
        <taxon>ecological metagenomes</taxon>
    </lineage>
</organism>
<dbReference type="SMART" id="SM00306">
    <property type="entry name" value="HintN"/>
    <property type="match status" value="1"/>
</dbReference>
<dbReference type="CDD" id="cd00081">
    <property type="entry name" value="Hint"/>
    <property type="match status" value="1"/>
</dbReference>
<accession>X1MT72</accession>
<comment type="caution">
    <text evidence="2">The sequence shown here is derived from an EMBL/GenBank/DDBJ whole genome shotgun (WGS) entry which is preliminary data.</text>
</comment>
<proteinExistence type="predicted"/>
<gene>
    <name evidence="2" type="ORF">S06H3_35210</name>
</gene>
<sequence>KLGWRSRDVGIWPGTLTKLRMKGFIQDFYESNSYHGYKLTETARALLAGTTLPSATEAPQGQKLEVPDDMFEDIIGHNEVKELLRASLLAEKPVHVLLSGPPALAKSIPGNSQVIVMNHQGVHSISISEAHRWFEEGKHFYALGVEQRSLKSGWGKVSGVIKESLQGRLLRIRLRGNLEIMATKGHSFLAYEKGELVPVPGSNLRVGDVVPVVTRCQFPELLIQKDIDGFSFSLDEGLGFIIGLWLAEGSFWKGKGKRRTQNSVSIHNSNTVP</sequence>
<feature type="non-terminal residue" evidence="2">
    <location>
        <position position="273"/>
    </location>
</feature>
<protein>
    <recommendedName>
        <fullName evidence="1">Hint domain-containing protein</fullName>
    </recommendedName>
</protein>
<dbReference type="InterPro" id="IPR036844">
    <property type="entry name" value="Hint_dom_sf"/>
</dbReference>
<dbReference type="EMBL" id="BARV01021230">
    <property type="protein sequence ID" value="GAI21221.1"/>
    <property type="molecule type" value="Genomic_DNA"/>
</dbReference>
<feature type="non-terminal residue" evidence="2">
    <location>
        <position position="1"/>
    </location>
</feature>